<protein>
    <submittedName>
        <fullName evidence="2">Uncharacterized protein</fullName>
    </submittedName>
</protein>
<dbReference type="AlphaFoldDB" id="A0A438HJP3"/>
<reference evidence="2 3" key="1">
    <citation type="journal article" date="2018" name="PLoS Genet.">
        <title>Population sequencing reveals clonal diversity and ancestral inbreeding in the grapevine cultivar Chardonnay.</title>
        <authorList>
            <person name="Roach M.J."/>
            <person name="Johnson D.L."/>
            <person name="Bohlmann J."/>
            <person name="van Vuuren H.J."/>
            <person name="Jones S.J."/>
            <person name="Pretorius I.S."/>
            <person name="Schmidt S.A."/>
            <person name="Borneman A.R."/>
        </authorList>
    </citation>
    <scope>NUCLEOTIDE SEQUENCE [LARGE SCALE GENOMIC DNA]</scope>
    <source>
        <strain evidence="3">cv. Chardonnay</strain>
        <tissue evidence="2">Leaf</tissue>
    </source>
</reference>
<accession>A0A438HJP3</accession>
<dbReference type="Proteomes" id="UP000288805">
    <property type="component" value="Unassembled WGS sequence"/>
</dbReference>
<feature type="compositionally biased region" description="Polar residues" evidence="1">
    <location>
        <begin position="188"/>
        <end position="198"/>
    </location>
</feature>
<organism evidence="2 3">
    <name type="scientific">Vitis vinifera</name>
    <name type="common">Grape</name>
    <dbReference type="NCBI Taxonomy" id="29760"/>
    <lineage>
        <taxon>Eukaryota</taxon>
        <taxon>Viridiplantae</taxon>
        <taxon>Streptophyta</taxon>
        <taxon>Embryophyta</taxon>
        <taxon>Tracheophyta</taxon>
        <taxon>Spermatophyta</taxon>
        <taxon>Magnoliopsida</taxon>
        <taxon>eudicotyledons</taxon>
        <taxon>Gunneridae</taxon>
        <taxon>Pentapetalae</taxon>
        <taxon>rosids</taxon>
        <taxon>Vitales</taxon>
        <taxon>Vitaceae</taxon>
        <taxon>Viteae</taxon>
        <taxon>Vitis</taxon>
    </lineage>
</organism>
<evidence type="ECO:0000313" key="2">
    <source>
        <dbReference type="EMBL" id="RVW84619.1"/>
    </source>
</evidence>
<comment type="caution">
    <text evidence="2">The sequence shown here is derived from an EMBL/GenBank/DDBJ whole genome shotgun (WGS) entry which is preliminary data.</text>
</comment>
<proteinExistence type="predicted"/>
<feature type="region of interest" description="Disordered" evidence="1">
    <location>
        <begin position="185"/>
        <end position="235"/>
    </location>
</feature>
<feature type="compositionally biased region" description="Low complexity" evidence="1">
    <location>
        <begin position="217"/>
        <end position="235"/>
    </location>
</feature>
<name>A0A438HJP3_VITVI</name>
<evidence type="ECO:0000256" key="1">
    <source>
        <dbReference type="SAM" id="MobiDB-lite"/>
    </source>
</evidence>
<evidence type="ECO:0000313" key="3">
    <source>
        <dbReference type="Proteomes" id="UP000288805"/>
    </source>
</evidence>
<dbReference type="EMBL" id="QGNW01000213">
    <property type="protein sequence ID" value="RVW84619.1"/>
    <property type="molecule type" value="Genomic_DNA"/>
</dbReference>
<gene>
    <name evidence="2" type="ORF">CK203_044634</name>
</gene>
<sequence length="235" mass="26046">MTTHQVRDPTVIHLSINGRHGILGARHIAEALHIPYKPAPLGTKEGVLLETLFRISEGFFFRPNHLIMATLMYFEEKVHRRSCSEQMLFHFSSPDCYAGFWSTWELGAPTGPEHPEIPHPEHPEEPQLVEIPADMRAPAPTVPSIETIPEEQIIATQTQHTAILSQIQHHLGILLAPEHPIPILSKPTEPSQAPSFIEQTMHPEEPTTGEAKTSTLSIPSSTAEPSSSHHPPATI</sequence>